<feature type="region of interest" description="Disordered" evidence="1">
    <location>
        <begin position="376"/>
        <end position="403"/>
    </location>
</feature>
<feature type="compositionally biased region" description="Basic and acidic residues" evidence="1">
    <location>
        <begin position="1"/>
        <end position="10"/>
    </location>
</feature>
<evidence type="ECO:0000256" key="1">
    <source>
        <dbReference type="SAM" id="MobiDB-lite"/>
    </source>
</evidence>
<protein>
    <submittedName>
        <fullName evidence="2">Uncharacterized protein</fullName>
    </submittedName>
</protein>
<dbReference type="EMBL" id="REGW02000238">
    <property type="protein sequence ID" value="KAE8277717.1"/>
    <property type="molecule type" value="Genomic_DNA"/>
</dbReference>
<evidence type="ECO:0000313" key="5">
    <source>
        <dbReference type="Proteomes" id="UP000424527"/>
    </source>
</evidence>
<dbReference type="EMBL" id="REGW02000238">
    <property type="protein sequence ID" value="KAE8277718.1"/>
    <property type="molecule type" value="Genomic_DNA"/>
</dbReference>
<name>A0A6G0HFA1_LARCR</name>
<accession>A0A6G0HFA1</accession>
<dbReference type="Proteomes" id="UP000424527">
    <property type="component" value="Unassembled WGS sequence"/>
</dbReference>
<dbReference type="EMBL" id="REGW02000238">
    <property type="protein sequence ID" value="KAE8277716.1"/>
    <property type="molecule type" value="Genomic_DNA"/>
</dbReference>
<proteinExistence type="predicted"/>
<gene>
    <name evidence="2" type="ORF">D5F01_LYC24263</name>
    <name evidence="3" type="ORF">D5F01_LYC24264</name>
    <name evidence="4" type="ORF">D5F01_LYC24265</name>
</gene>
<evidence type="ECO:0000313" key="2">
    <source>
        <dbReference type="EMBL" id="KAE8277716.1"/>
    </source>
</evidence>
<comment type="caution">
    <text evidence="2">The sequence shown here is derived from an EMBL/GenBank/DDBJ whole genome shotgun (WGS) entry which is preliminary data.</text>
</comment>
<feature type="compositionally biased region" description="Low complexity" evidence="1">
    <location>
        <begin position="272"/>
        <end position="283"/>
    </location>
</feature>
<reference evidence="2 5" key="1">
    <citation type="submission" date="2019-07" db="EMBL/GenBank/DDBJ databases">
        <title>Chromosome genome assembly for large yellow croaker.</title>
        <authorList>
            <person name="Xiao S."/>
        </authorList>
    </citation>
    <scope>NUCLEOTIDE SEQUENCE [LARGE SCALE GENOMIC DNA]</scope>
    <source>
        <strain evidence="2">JMULYC20181020</strain>
        <tissue evidence="2">Muscle</tissue>
    </source>
</reference>
<feature type="region of interest" description="Disordered" evidence="1">
    <location>
        <begin position="231"/>
        <end position="325"/>
    </location>
</feature>
<keyword evidence="5" id="KW-1185">Reference proteome</keyword>
<dbReference type="InterPro" id="IPR036514">
    <property type="entry name" value="SGNH_hydro_sf"/>
</dbReference>
<evidence type="ECO:0000313" key="4">
    <source>
        <dbReference type="EMBL" id="KAE8277718.1"/>
    </source>
</evidence>
<organism evidence="2 5">
    <name type="scientific">Larimichthys crocea</name>
    <name type="common">Large yellow croaker</name>
    <name type="synonym">Pseudosciaena crocea</name>
    <dbReference type="NCBI Taxonomy" id="215358"/>
    <lineage>
        <taxon>Eukaryota</taxon>
        <taxon>Metazoa</taxon>
        <taxon>Chordata</taxon>
        <taxon>Craniata</taxon>
        <taxon>Vertebrata</taxon>
        <taxon>Euteleostomi</taxon>
        <taxon>Actinopterygii</taxon>
        <taxon>Neopterygii</taxon>
        <taxon>Teleostei</taxon>
        <taxon>Neoteleostei</taxon>
        <taxon>Acanthomorphata</taxon>
        <taxon>Eupercaria</taxon>
        <taxon>Sciaenidae</taxon>
        <taxon>Larimichthys</taxon>
    </lineage>
</organism>
<dbReference type="AlphaFoldDB" id="A0A6G0HFA1"/>
<feature type="compositionally biased region" description="Polar residues" evidence="1">
    <location>
        <begin position="231"/>
        <end position="242"/>
    </location>
</feature>
<sequence length="580" mass="66695">MDHGWTEVRYGRRRQRARPPQWDRAYGRSVGWTDRAPSIPRRRWETVPYPNRPVPPPRAPQYAGPRYRSYADVVRQGWPQPARRWFSPRDGGTEVRRQAADPQFGKLTRKLHAVIKTVHHLQNVALKPGKAEPRMIARMVEVLSDMIKPAAPTRRTADLIVGNAKNWGYNTYLILMEHYETCLEELLEELTGILTPDWKSAFEVAVRWARRNLTRITQDAIDHAEALVTAKQTDAGSTTQAQVPRHTRPRAQVQSQGTQAPVMKTAASTTPDQADQQIDQQSDWHLPPLEIQGSPRDRRGSQRGTRGRILTEDSLLQEESERPEECRVVEDHIHTPTHSELEALFDELQAEEEMEAAVSSPQTQRKVRAEVHRDPLPNMDEDEFVDSPDRFIQPEPQRYGVNRHPTTQKKLTDWRLQVHRKWLIIGDSNVSSLPEHFNKDVQMDSFPGAHFRHAQALMEKTAAPQDLVVEKIILSFGINGRENKCKETTVKNLQGAIRSAKRKFPYADVLVPMVNYSPVLPEDEKDNLDMLNDHLEKNMAHIPLLPERSFQTVSDDIHWTEATGRAMFIHWMKHLNIKSP</sequence>
<dbReference type="SUPFAM" id="SSF52266">
    <property type="entry name" value="SGNH hydrolase"/>
    <property type="match status" value="1"/>
</dbReference>
<dbReference type="Gene3D" id="3.40.50.1110">
    <property type="entry name" value="SGNH hydrolase"/>
    <property type="match status" value="1"/>
</dbReference>
<evidence type="ECO:0000313" key="3">
    <source>
        <dbReference type="EMBL" id="KAE8277717.1"/>
    </source>
</evidence>
<feature type="region of interest" description="Disordered" evidence="1">
    <location>
        <begin position="1"/>
        <end position="28"/>
    </location>
</feature>